<keyword evidence="3" id="KW-1185">Reference proteome</keyword>
<feature type="region of interest" description="Disordered" evidence="1">
    <location>
        <begin position="1"/>
        <end position="22"/>
    </location>
</feature>
<proteinExistence type="predicted"/>
<evidence type="ECO:0000256" key="1">
    <source>
        <dbReference type="SAM" id="MobiDB-lite"/>
    </source>
</evidence>
<organism evidence="2 3">
    <name type="scientific">Gossypium tomentosum</name>
    <name type="common">Hawaiian cotton</name>
    <name type="synonym">Gossypium sandvicense</name>
    <dbReference type="NCBI Taxonomy" id="34277"/>
    <lineage>
        <taxon>Eukaryota</taxon>
        <taxon>Viridiplantae</taxon>
        <taxon>Streptophyta</taxon>
        <taxon>Embryophyta</taxon>
        <taxon>Tracheophyta</taxon>
        <taxon>Spermatophyta</taxon>
        <taxon>Magnoliopsida</taxon>
        <taxon>eudicotyledons</taxon>
        <taxon>Gunneridae</taxon>
        <taxon>Pentapetalae</taxon>
        <taxon>rosids</taxon>
        <taxon>malvids</taxon>
        <taxon>Malvales</taxon>
        <taxon>Malvaceae</taxon>
        <taxon>Malvoideae</taxon>
        <taxon>Gossypium</taxon>
    </lineage>
</organism>
<accession>A0A5D2KFG8</accession>
<sequence>MEQKEDRPPGTASLEQLTEAPMGKRFTRLVVMHARSLDPLLRHQRNPRSF</sequence>
<gene>
    <name evidence="2" type="ORF">ES332_D06G048500v1</name>
</gene>
<dbReference type="Proteomes" id="UP000322667">
    <property type="component" value="Chromosome D06"/>
</dbReference>
<dbReference type="EMBL" id="CM017628">
    <property type="protein sequence ID" value="TYH65325.1"/>
    <property type="molecule type" value="Genomic_DNA"/>
</dbReference>
<dbReference type="AlphaFoldDB" id="A0A5D2KFG8"/>
<evidence type="ECO:0000313" key="3">
    <source>
        <dbReference type="Proteomes" id="UP000322667"/>
    </source>
</evidence>
<reference evidence="2 3" key="1">
    <citation type="submission" date="2019-07" db="EMBL/GenBank/DDBJ databases">
        <title>WGS assembly of Gossypium tomentosum.</title>
        <authorList>
            <person name="Chen Z.J."/>
            <person name="Sreedasyam A."/>
            <person name="Ando A."/>
            <person name="Song Q."/>
            <person name="De L."/>
            <person name="Hulse-Kemp A."/>
            <person name="Ding M."/>
            <person name="Ye W."/>
            <person name="Kirkbride R."/>
            <person name="Jenkins J."/>
            <person name="Plott C."/>
            <person name="Lovell J."/>
            <person name="Lin Y.-M."/>
            <person name="Vaughn R."/>
            <person name="Liu B."/>
            <person name="Li W."/>
            <person name="Simpson S."/>
            <person name="Scheffler B."/>
            <person name="Saski C."/>
            <person name="Grover C."/>
            <person name="Hu G."/>
            <person name="Conover J."/>
            <person name="Carlson J."/>
            <person name="Shu S."/>
            <person name="Boston L."/>
            <person name="Williams M."/>
            <person name="Peterson D."/>
            <person name="Mcgee K."/>
            <person name="Jones D."/>
            <person name="Wendel J."/>
            <person name="Stelly D."/>
            <person name="Grimwood J."/>
            <person name="Schmutz J."/>
        </authorList>
    </citation>
    <scope>NUCLEOTIDE SEQUENCE [LARGE SCALE GENOMIC DNA]</scope>
    <source>
        <strain evidence="2">7179.01</strain>
    </source>
</reference>
<evidence type="ECO:0000313" key="2">
    <source>
        <dbReference type="EMBL" id="TYH65325.1"/>
    </source>
</evidence>
<name>A0A5D2KFG8_GOSTO</name>
<protein>
    <submittedName>
        <fullName evidence="2">Uncharacterized protein</fullName>
    </submittedName>
</protein>